<dbReference type="PRINTS" id="PR00033">
    <property type="entry name" value="HTHASNC"/>
</dbReference>
<dbReference type="EMBL" id="RIAX01000005">
    <property type="protein sequence ID" value="RNF39498.1"/>
    <property type="molecule type" value="Genomic_DNA"/>
</dbReference>
<dbReference type="GO" id="GO:0043565">
    <property type="term" value="F:sequence-specific DNA binding"/>
    <property type="evidence" value="ECO:0007669"/>
    <property type="project" value="InterPro"/>
</dbReference>
<keyword evidence="3" id="KW-0804">Transcription</keyword>
<dbReference type="PROSITE" id="PS50956">
    <property type="entry name" value="HTH_ASNC_2"/>
    <property type="match status" value="1"/>
</dbReference>
<organism evidence="5 6">
    <name type="scientific">Planococcus salinus</name>
    <dbReference type="NCBI Taxonomy" id="1848460"/>
    <lineage>
        <taxon>Bacteria</taxon>
        <taxon>Bacillati</taxon>
        <taxon>Bacillota</taxon>
        <taxon>Bacilli</taxon>
        <taxon>Bacillales</taxon>
        <taxon>Caryophanaceae</taxon>
        <taxon>Planococcus</taxon>
    </lineage>
</organism>
<comment type="caution">
    <text evidence="5">The sequence shown here is derived from an EMBL/GenBank/DDBJ whole genome shotgun (WGS) entry which is preliminary data.</text>
</comment>
<name>A0A3M8P747_9BACL</name>
<dbReference type="Pfam" id="PF13404">
    <property type="entry name" value="HTH_AsnC-type"/>
    <property type="match status" value="1"/>
</dbReference>
<evidence type="ECO:0000256" key="2">
    <source>
        <dbReference type="ARBA" id="ARBA00023125"/>
    </source>
</evidence>
<dbReference type="InterPro" id="IPR036388">
    <property type="entry name" value="WH-like_DNA-bd_sf"/>
</dbReference>
<dbReference type="PANTHER" id="PTHR30154">
    <property type="entry name" value="LEUCINE-RESPONSIVE REGULATORY PROTEIN"/>
    <property type="match status" value="1"/>
</dbReference>
<dbReference type="InterPro" id="IPR000485">
    <property type="entry name" value="AsnC-type_HTH_dom"/>
</dbReference>
<dbReference type="InterPro" id="IPR036390">
    <property type="entry name" value="WH_DNA-bd_sf"/>
</dbReference>
<dbReference type="OrthoDB" id="529868at2"/>
<dbReference type="SMART" id="SM00344">
    <property type="entry name" value="HTH_ASNC"/>
    <property type="match status" value="1"/>
</dbReference>
<dbReference type="Gene3D" id="1.10.10.10">
    <property type="entry name" value="Winged helix-like DNA-binding domain superfamily/Winged helix DNA-binding domain"/>
    <property type="match status" value="1"/>
</dbReference>
<dbReference type="InterPro" id="IPR019887">
    <property type="entry name" value="Tscrpt_reg_AsnC/Lrp_C"/>
</dbReference>
<feature type="domain" description="HTH asnC-type" evidence="4">
    <location>
        <begin position="5"/>
        <end position="65"/>
    </location>
</feature>
<dbReference type="GO" id="GO:0043200">
    <property type="term" value="P:response to amino acid"/>
    <property type="evidence" value="ECO:0007669"/>
    <property type="project" value="TreeGrafter"/>
</dbReference>
<evidence type="ECO:0000256" key="1">
    <source>
        <dbReference type="ARBA" id="ARBA00023015"/>
    </source>
</evidence>
<sequence length="150" mass="17160">MDYDLDELDKGIIKCLTKDGRISFAELSKKMNVTEKTIRLRYKNLCDREIIDVVGIVNPIALGLKAGAIIQIKVKSKSISTVIEELMNIDIIRYVTLTTGEYPLLVQITVKDQEKITEVLKEINQIEAVTDINTIMQLEVYKNTFEYIFT</sequence>
<dbReference type="RefSeq" id="WP_123165199.1">
    <property type="nucleotide sequence ID" value="NZ_RIAX01000005.1"/>
</dbReference>
<reference evidence="5 6" key="1">
    <citation type="journal article" date="2018" name="Int. J. Syst. Evol. Microbiol.">
        <title>Planococcus salinus sp. nov., a moderately halophilic bacterium isolated from a saline-alkali soil.</title>
        <authorList>
            <person name="Gan L."/>
        </authorList>
    </citation>
    <scope>NUCLEOTIDE SEQUENCE [LARGE SCALE GENOMIC DNA]</scope>
    <source>
        <strain evidence="5 6">LCB217</strain>
    </source>
</reference>
<dbReference type="Gene3D" id="3.30.70.920">
    <property type="match status" value="1"/>
</dbReference>
<dbReference type="InterPro" id="IPR019888">
    <property type="entry name" value="Tscrpt_reg_AsnC-like"/>
</dbReference>
<dbReference type="SUPFAM" id="SSF54909">
    <property type="entry name" value="Dimeric alpha+beta barrel"/>
    <property type="match status" value="1"/>
</dbReference>
<keyword evidence="6" id="KW-1185">Reference proteome</keyword>
<keyword evidence="1" id="KW-0805">Transcription regulation</keyword>
<evidence type="ECO:0000313" key="6">
    <source>
        <dbReference type="Proteomes" id="UP000275473"/>
    </source>
</evidence>
<dbReference type="GO" id="GO:0005829">
    <property type="term" value="C:cytosol"/>
    <property type="evidence" value="ECO:0007669"/>
    <property type="project" value="TreeGrafter"/>
</dbReference>
<dbReference type="Pfam" id="PF01037">
    <property type="entry name" value="AsnC_trans_reg"/>
    <property type="match status" value="1"/>
</dbReference>
<evidence type="ECO:0000313" key="5">
    <source>
        <dbReference type="EMBL" id="RNF39498.1"/>
    </source>
</evidence>
<accession>A0A3M8P747</accession>
<gene>
    <name evidence="5" type="ORF">EEX84_08465</name>
</gene>
<dbReference type="Proteomes" id="UP000275473">
    <property type="component" value="Unassembled WGS sequence"/>
</dbReference>
<evidence type="ECO:0000256" key="3">
    <source>
        <dbReference type="ARBA" id="ARBA00023163"/>
    </source>
</evidence>
<dbReference type="AlphaFoldDB" id="A0A3M8P747"/>
<dbReference type="SUPFAM" id="SSF46785">
    <property type="entry name" value="Winged helix' DNA-binding domain"/>
    <property type="match status" value="1"/>
</dbReference>
<dbReference type="PANTHER" id="PTHR30154:SF34">
    <property type="entry name" value="TRANSCRIPTIONAL REGULATOR AZLB"/>
    <property type="match status" value="1"/>
</dbReference>
<evidence type="ECO:0000259" key="4">
    <source>
        <dbReference type="PROSITE" id="PS50956"/>
    </source>
</evidence>
<dbReference type="InterPro" id="IPR011008">
    <property type="entry name" value="Dimeric_a/b-barrel"/>
</dbReference>
<keyword evidence="2" id="KW-0238">DNA-binding</keyword>
<protein>
    <submittedName>
        <fullName evidence="5">AsnC family transcriptional regulator</fullName>
    </submittedName>
</protein>
<proteinExistence type="predicted"/>